<dbReference type="InterPro" id="IPR005135">
    <property type="entry name" value="Endo/exonuclease/phosphatase"/>
</dbReference>
<reference evidence="2 3" key="1">
    <citation type="journal article" date="2019" name="Genome Biol. Evol.">
        <title>Insights into the evolution of the New World diploid cottons (Gossypium, subgenus Houzingenia) based on genome sequencing.</title>
        <authorList>
            <person name="Grover C.E."/>
            <person name="Arick M.A. 2nd"/>
            <person name="Thrash A."/>
            <person name="Conover J.L."/>
            <person name="Sanders W.S."/>
            <person name="Peterson D.G."/>
            <person name="Frelichowski J.E."/>
            <person name="Scheffler J.A."/>
            <person name="Scheffler B.E."/>
            <person name="Wendel J.F."/>
        </authorList>
    </citation>
    <scope>NUCLEOTIDE SEQUENCE [LARGE SCALE GENOMIC DNA]</scope>
    <source>
        <strain evidence="2">5</strain>
        <tissue evidence="2">Leaf</tissue>
    </source>
</reference>
<dbReference type="Pfam" id="PF03372">
    <property type="entry name" value="Exo_endo_phos"/>
    <property type="match status" value="1"/>
</dbReference>
<gene>
    <name evidence="2" type="ORF">Gogos_000914</name>
</gene>
<dbReference type="InterPro" id="IPR036691">
    <property type="entry name" value="Endo/exonu/phosph_ase_sf"/>
</dbReference>
<dbReference type="Proteomes" id="UP000593579">
    <property type="component" value="Unassembled WGS sequence"/>
</dbReference>
<comment type="caution">
    <text evidence="2">The sequence shown here is derived from an EMBL/GenBank/DDBJ whole genome shotgun (WGS) entry which is preliminary data.</text>
</comment>
<organism evidence="2 3">
    <name type="scientific">Gossypium gossypioides</name>
    <name type="common">Mexican cotton</name>
    <name type="synonym">Selera gossypioides</name>
    <dbReference type="NCBI Taxonomy" id="34282"/>
    <lineage>
        <taxon>Eukaryota</taxon>
        <taxon>Viridiplantae</taxon>
        <taxon>Streptophyta</taxon>
        <taxon>Embryophyta</taxon>
        <taxon>Tracheophyta</taxon>
        <taxon>Spermatophyta</taxon>
        <taxon>Magnoliopsida</taxon>
        <taxon>eudicotyledons</taxon>
        <taxon>Gunneridae</taxon>
        <taxon>Pentapetalae</taxon>
        <taxon>rosids</taxon>
        <taxon>malvids</taxon>
        <taxon>Malvales</taxon>
        <taxon>Malvaceae</taxon>
        <taxon>Malvoideae</taxon>
        <taxon>Gossypium</taxon>
    </lineage>
</organism>
<name>A0A7J9CUP7_GOSGO</name>
<dbReference type="PANTHER" id="PTHR31286:SF173">
    <property type="entry name" value="DUF4283 DOMAIN-CONTAINING PROTEIN"/>
    <property type="match status" value="1"/>
</dbReference>
<dbReference type="GO" id="GO:0003824">
    <property type="term" value="F:catalytic activity"/>
    <property type="evidence" value="ECO:0007669"/>
    <property type="project" value="InterPro"/>
</dbReference>
<accession>A0A7J9CUP7</accession>
<protein>
    <recommendedName>
        <fullName evidence="1">Endonuclease/exonuclease/phosphatase domain-containing protein</fullName>
    </recommendedName>
</protein>
<keyword evidence="3" id="KW-1185">Reference proteome</keyword>
<dbReference type="SUPFAM" id="SSF56219">
    <property type="entry name" value="DNase I-like"/>
    <property type="match status" value="1"/>
</dbReference>
<dbReference type="OrthoDB" id="1001431at2759"/>
<dbReference type="Gene3D" id="3.60.10.10">
    <property type="entry name" value="Endonuclease/exonuclease/phosphatase"/>
    <property type="match status" value="1"/>
</dbReference>
<evidence type="ECO:0000313" key="3">
    <source>
        <dbReference type="Proteomes" id="UP000593579"/>
    </source>
</evidence>
<dbReference type="PANTHER" id="PTHR31286">
    <property type="entry name" value="GLYCINE-RICH CELL WALL STRUCTURAL PROTEIN 1.8-LIKE"/>
    <property type="match status" value="1"/>
</dbReference>
<dbReference type="InterPro" id="IPR040256">
    <property type="entry name" value="At4g02000-like"/>
</dbReference>
<feature type="domain" description="Endonuclease/exonuclease/phosphatase" evidence="1">
    <location>
        <begin position="367"/>
        <end position="517"/>
    </location>
</feature>
<proteinExistence type="predicted"/>
<evidence type="ECO:0000313" key="2">
    <source>
        <dbReference type="EMBL" id="MBA0752034.1"/>
    </source>
</evidence>
<dbReference type="AlphaFoldDB" id="A0A7J9CUP7"/>
<dbReference type="EMBL" id="JABEZY010000013">
    <property type="protein sequence ID" value="MBA0752034.1"/>
    <property type="molecule type" value="Genomic_DNA"/>
</dbReference>
<sequence>MERQTLGGHTVVSDSDRSVLSARSDYDFELLEGDVNTTIIDGVPAIAFLDRIKDILFREMELTIIIKLLGSVDDYNRILTQGLWIVYGQYLTVQPWTKHFSPSQPYPSVVLAWIRLPSLLGYFYKWKIIEAIGGLIGKVVKLDVQTNNQTRGRFTRLVVYINLEKSLISQVIVDGAVQCVKYEAILTVCFACALPNGGSMDDEITGSRSREKEPEFRPWILVERKLSRRDLSGEGLAKQTKNPLGSRFLALMVEKDLSDDAGLSAGEILGEKTNVEVAANLMSFKTRVNKKGVRGSLVDASHGGSKHACLQNNTPIDDASSQGNLDSRNQANIEVKDLDKIKAHYNIVFDESEGFIVPISDNTLDPEYKPDIVSLLESRVSGSKADNIIAKLGFQYSHRVEAIGFSRGIWIGWKYSVRLKVVCSHPSNRQVRQFLWNDLRSRNLLGQIPWIAIGYFNTILSSSEKSWGLYRGRRCPYFSDFVDSTELHDLGFRGPPFTWHRGSLIERLDRALGNKAWIYNFPNCMVSYIPKIKSGHRLLLLVLNLSIFFPQRRPFRFLVRWAEHPDFDGFLKEN</sequence>
<evidence type="ECO:0000259" key="1">
    <source>
        <dbReference type="Pfam" id="PF03372"/>
    </source>
</evidence>